<protein>
    <submittedName>
        <fullName evidence="1">Uncharacterized protein</fullName>
    </submittedName>
</protein>
<reference evidence="1" key="1">
    <citation type="submission" date="2013-07" db="EMBL/GenBank/DDBJ databases">
        <title>The genome of an arbuscular mycorrhizal fungus provides insights into the evolution of the oldest plant symbiosis.</title>
        <authorList>
            <consortium name="DOE Joint Genome Institute"/>
            <person name="Tisserant E."/>
            <person name="Malbreil M."/>
            <person name="Kuo A."/>
            <person name="Kohler A."/>
            <person name="Symeonidi A."/>
            <person name="Balestrini R."/>
            <person name="Charron P."/>
            <person name="Duensing N."/>
            <person name="Frei-dit-Frey N."/>
            <person name="Gianinazzi-Pearson V."/>
            <person name="Gilbert B."/>
            <person name="Handa Y."/>
            <person name="Hijri M."/>
            <person name="Kaul R."/>
            <person name="Kawaguchi M."/>
            <person name="Krajinski F."/>
            <person name="Lammers P."/>
            <person name="Lapierre D."/>
            <person name="Masclaux F.G."/>
            <person name="Murat C."/>
            <person name="Morin E."/>
            <person name="Ndikumana S."/>
            <person name="Pagni M."/>
            <person name="Petitpierre D."/>
            <person name="Requena N."/>
            <person name="Rosikiewicz P."/>
            <person name="Riley R."/>
            <person name="Saito K."/>
            <person name="San Clemente H."/>
            <person name="Shapiro H."/>
            <person name="van Tuinen D."/>
            <person name="Becard G."/>
            <person name="Bonfante P."/>
            <person name="Paszkowski U."/>
            <person name="Shachar-Hill Y."/>
            <person name="Young J.P."/>
            <person name="Sanders I.R."/>
            <person name="Henrissat B."/>
            <person name="Rensing S.A."/>
            <person name="Grigoriev I.V."/>
            <person name="Corradi N."/>
            <person name="Roux C."/>
            <person name="Martin F."/>
        </authorList>
    </citation>
    <scope>NUCLEOTIDE SEQUENCE</scope>
    <source>
        <strain evidence="1">DAOM 197198</strain>
    </source>
</reference>
<evidence type="ECO:0000313" key="1">
    <source>
        <dbReference type="EMBL" id="ESA00109.1"/>
    </source>
</evidence>
<dbReference type="HOGENOM" id="CLU_2942972_0_0_1"/>
<dbReference type="EMBL" id="KI297448">
    <property type="protein sequence ID" value="ESA00109.1"/>
    <property type="molecule type" value="Genomic_DNA"/>
</dbReference>
<gene>
    <name evidence="1" type="ORF">GLOINDRAFT_272171</name>
</gene>
<name>U9SVZ7_RHIID</name>
<sequence>MWTTNGMDRLHANDGSHQINHLLMIFFSMNIVLPLCECWLHVAELTYLGDILGELEDAFG</sequence>
<organism evidence="1">
    <name type="scientific">Rhizophagus irregularis (strain DAOM 181602 / DAOM 197198 / MUCL 43194)</name>
    <name type="common">Arbuscular mycorrhizal fungus</name>
    <name type="synonym">Glomus intraradices</name>
    <dbReference type="NCBI Taxonomy" id="747089"/>
    <lineage>
        <taxon>Eukaryota</taxon>
        <taxon>Fungi</taxon>
        <taxon>Fungi incertae sedis</taxon>
        <taxon>Mucoromycota</taxon>
        <taxon>Glomeromycotina</taxon>
        <taxon>Glomeromycetes</taxon>
        <taxon>Glomerales</taxon>
        <taxon>Glomeraceae</taxon>
        <taxon>Rhizophagus</taxon>
    </lineage>
</organism>
<proteinExistence type="predicted"/>
<dbReference type="AlphaFoldDB" id="U9SVZ7"/>
<accession>U9SVZ7</accession>